<dbReference type="AlphaFoldDB" id="A0A915JV47"/>
<accession>A0A915JV47</accession>
<keyword evidence="1" id="KW-1185">Reference proteome</keyword>
<dbReference type="Proteomes" id="UP000887565">
    <property type="component" value="Unplaced"/>
</dbReference>
<sequence>MMIPFKRFSFILWSLIFLLLLYLLLNSSMKYSKFWTILQSDLNYYDFLEDNMTQSFQRNYMLNRNIDNDRKFLYPYRNGFIRAKWSFLKDFDNILAGLNLLDDDYDILSNGFVEEISLKDNYAFVTAFSDNHFREALYLLKSMMQVYGNETLLKYFSKYI</sequence>
<evidence type="ECO:0000313" key="2">
    <source>
        <dbReference type="WBParaSite" id="nRc.2.0.1.t30161-RA"/>
    </source>
</evidence>
<protein>
    <submittedName>
        <fullName evidence="2">Uncharacterized protein</fullName>
    </submittedName>
</protein>
<reference evidence="2" key="1">
    <citation type="submission" date="2022-11" db="UniProtKB">
        <authorList>
            <consortium name="WormBaseParasite"/>
        </authorList>
    </citation>
    <scope>IDENTIFICATION</scope>
</reference>
<name>A0A915JV47_ROMCU</name>
<dbReference type="WBParaSite" id="nRc.2.0.1.t30161-RA">
    <property type="protein sequence ID" value="nRc.2.0.1.t30161-RA"/>
    <property type="gene ID" value="nRc.2.0.1.g30161"/>
</dbReference>
<evidence type="ECO:0000313" key="1">
    <source>
        <dbReference type="Proteomes" id="UP000887565"/>
    </source>
</evidence>
<organism evidence="1 2">
    <name type="scientific">Romanomermis culicivorax</name>
    <name type="common">Nematode worm</name>
    <dbReference type="NCBI Taxonomy" id="13658"/>
    <lineage>
        <taxon>Eukaryota</taxon>
        <taxon>Metazoa</taxon>
        <taxon>Ecdysozoa</taxon>
        <taxon>Nematoda</taxon>
        <taxon>Enoplea</taxon>
        <taxon>Dorylaimia</taxon>
        <taxon>Mermithida</taxon>
        <taxon>Mermithoidea</taxon>
        <taxon>Mermithidae</taxon>
        <taxon>Romanomermis</taxon>
    </lineage>
</organism>
<proteinExistence type="predicted"/>